<dbReference type="InterPro" id="IPR002516">
    <property type="entry name" value="Glyco_trans_11"/>
</dbReference>
<dbReference type="Proteomes" id="UP000474777">
    <property type="component" value="Unassembled WGS sequence"/>
</dbReference>
<dbReference type="PANTHER" id="PTHR11927:SF9">
    <property type="entry name" value="L-FUCOSYLTRANSFERASE"/>
    <property type="match status" value="1"/>
</dbReference>
<dbReference type="RefSeq" id="WP_163916110.1">
    <property type="nucleotide sequence ID" value="NZ_JAAGWD010000007.1"/>
</dbReference>
<evidence type="ECO:0000256" key="1">
    <source>
        <dbReference type="ARBA" id="ARBA00022676"/>
    </source>
</evidence>
<keyword evidence="2" id="KW-0808">Transferase</keyword>
<dbReference type="Gene3D" id="3.40.50.11350">
    <property type="match status" value="1"/>
</dbReference>
<keyword evidence="1" id="KW-0328">Glycosyltransferase</keyword>
<accession>A0A6B3LZW8</accession>
<dbReference type="PANTHER" id="PTHR11927">
    <property type="entry name" value="GALACTOSIDE 2-L-FUCOSYLTRANSFERASE"/>
    <property type="match status" value="1"/>
</dbReference>
<protein>
    <recommendedName>
        <fullName evidence="5">Alpha-1,2-fucosyltransferase</fullName>
    </recommendedName>
</protein>
<evidence type="ECO:0000256" key="2">
    <source>
        <dbReference type="ARBA" id="ARBA00022679"/>
    </source>
</evidence>
<evidence type="ECO:0000313" key="4">
    <source>
        <dbReference type="Proteomes" id="UP000474777"/>
    </source>
</evidence>
<comment type="caution">
    <text evidence="3">The sequence shown here is derived from an EMBL/GenBank/DDBJ whole genome shotgun (WGS) entry which is preliminary data.</text>
</comment>
<dbReference type="GO" id="GO:0016020">
    <property type="term" value="C:membrane"/>
    <property type="evidence" value="ECO:0007669"/>
    <property type="project" value="InterPro"/>
</dbReference>
<dbReference type="GO" id="GO:0005975">
    <property type="term" value="P:carbohydrate metabolic process"/>
    <property type="evidence" value="ECO:0007669"/>
    <property type="project" value="InterPro"/>
</dbReference>
<dbReference type="EMBL" id="JAAGWD010000007">
    <property type="protein sequence ID" value="NEM99180.1"/>
    <property type="molecule type" value="Genomic_DNA"/>
</dbReference>
<proteinExistence type="predicted"/>
<dbReference type="Pfam" id="PF01531">
    <property type="entry name" value="Glyco_transf_11"/>
    <property type="match status" value="1"/>
</dbReference>
<gene>
    <name evidence="3" type="ORF">GXP69_15885</name>
</gene>
<sequence length="294" mass="34022">MVIVNYKAGQLANRLFHFAHFISNSIEYNYKLVNPSFNDYKQFFTSTSSNNFNGLKISTQITPDDKLDGLIRKSMLGMGKVLVNPLKKTPLYHFHNVQDYDKQDVCYDMNDPEFVDSAKKRLTFIDGWLYRDFRNFQKHAPVLRKIFTPVPAYQDQVNQTIAHCRDLGDVIIGVHIRRGDYKTFLNGCWYYEDDVYAARMRELMEIFAQQNKKCVFLICSNEKINTDNYKGINIVTGDRHFIVDLYCLSQCDYLIGPPSTFTMWASFYGETPLCTLDSATKQVALADFSVVKEG</sequence>
<name>A0A6B3LZW8_9BACT</name>
<evidence type="ECO:0008006" key="5">
    <source>
        <dbReference type="Google" id="ProtNLM"/>
    </source>
</evidence>
<dbReference type="GO" id="GO:0008107">
    <property type="term" value="F:galactoside 2-alpha-L-fucosyltransferase activity"/>
    <property type="evidence" value="ECO:0007669"/>
    <property type="project" value="InterPro"/>
</dbReference>
<organism evidence="3 4">
    <name type="scientific">Pontibacter burrus</name>
    <dbReference type="NCBI Taxonomy" id="2704466"/>
    <lineage>
        <taxon>Bacteria</taxon>
        <taxon>Pseudomonadati</taxon>
        <taxon>Bacteroidota</taxon>
        <taxon>Cytophagia</taxon>
        <taxon>Cytophagales</taxon>
        <taxon>Hymenobacteraceae</taxon>
        <taxon>Pontibacter</taxon>
    </lineage>
</organism>
<reference evidence="3 4" key="1">
    <citation type="submission" date="2020-02" db="EMBL/GenBank/DDBJ databases">
        <authorList>
            <person name="Kim M.K."/>
        </authorList>
    </citation>
    <scope>NUCLEOTIDE SEQUENCE [LARGE SCALE GENOMIC DNA]</scope>
    <source>
        <strain evidence="3 4">BT327</strain>
    </source>
</reference>
<keyword evidence="4" id="KW-1185">Reference proteome</keyword>
<dbReference type="AlphaFoldDB" id="A0A6B3LZW8"/>
<evidence type="ECO:0000313" key="3">
    <source>
        <dbReference type="EMBL" id="NEM99180.1"/>
    </source>
</evidence>